<evidence type="ECO:0000313" key="3">
    <source>
        <dbReference type="EMBL" id="CEM33096.1"/>
    </source>
</evidence>
<reference evidence="3 4" key="1">
    <citation type="submission" date="2014-11" db="EMBL/GenBank/DDBJ databases">
        <authorList>
            <person name="Zhu J."/>
            <person name="Qi W."/>
            <person name="Song R."/>
        </authorList>
    </citation>
    <scope>NUCLEOTIDE SEQUENCE [LARGE SCALE GENOMIC DNA]</scope>
</reference>
<dbReference type="InterPro" id="IPR000719">
    <property type="entry name" value="Prot_kinase_dom"/>
</dbReference>
<dbReference type="SMART" id="SM00220">
    <property type="entry name" value="S_TKc"/>
    <property type="match status" value="1"/>
</dbReference>
<feature type="region of interest" description="Disordered" evidence="1">
    <location>
        <begin position="120"/>
        <end position="174"/>
    </location>
</feature>
<feature type="domain" description="Protein kinase" evidence="2">
    <location>
        <begin position="232"/>
        <end position="465"/>
    </location>
</feature>
<dbReference type="Proteomes" id="UP000041254">
    <property type="component" value="Unassembled WGS sequence"/>
</dbReference>
<gene>
    <name evidence="3" type="ORF">Vbra_18473</name>
</gene>
<evidence type="ECO:0000313" key="4">
    <source>
        <dbReference type="Proteomes" id="UP000041254"/>
    </source>
</evidence>
<evidence type="ECO:0000256" key="1">
    <source>
        <dbReference type="SAM" id="MobiDB-lite"/>
    </source>
</evidence>
<dbReference type="InParanoid" id="A0A0G4GRC9"/>
<dbReference type="GO" id="GO:0044773">
    <property type="term" value="P:mitotic DNA damage checkpoint signaling"/>
    <property type="evidence" value="ECO:0007669"/>
    <property type="project" value="TreeGrafter"/>
</dbReference>
<dbReference type="SUPFAM" id="SSF56112">
    <property type="entry name" value="Protein kinase-like (PK-like)"/>
    <property type="match status" value="1"/>
</dbReference>
<keyword evidence="4" id="KW-1185">Reference proteome</keyword>
<dbReference type="GO" id="GO:0005634">
    <property type="term" value="C:nucleus"/>
    <property type="evidence" value="ECO:0007669"/>
    <property type="project" value="TreeGrafter"/>
</dbReference>
<dbReference type="PANTHER" id="PTHR44167:SF24">
    <property type="entry name" value="SERINE_THREONINE-PROTEIN KINASE CHK2"/>
    <property type="match status" value="1"/>
</dbReference>
<dbReference type="Pfam" id="PF00069">
    <property type="entry name" value="Pkinase"/>
    <property type="match status" value="1"/>
</dbReference>
<organism evidence="3 4">
    <name type="scientific">Vitrella brassicaformis (strain CCMP3155)</name>
    <dbReference type="NCBI Taxonomy" id="1169540"/>
    <lineage>
        <taxon>Eukaryota</taxon>
        <taxon>Sar</taxon>
        <taxon>Alveolata</taxon>
        <taxon>Colpodellida</taxon>
        <taxon>Vitrellaceae</taxon>
        <taxon>Vitrella</taxon>
    </lineage>
</organism>
<dbReference type="STRING" id="1169540.A0A0G4GRC9"/>
<name>A0A0G4GRC9_VITBC</name>
<dbReference type="PROSITE" id="PS50011">
    <property type="entry name" value="PROTEIN_KINASE_DOM"/>
    <property type="match status" value="1"/>
</dbReference>
<dbReference type="OrthoDB" id="347657at2759"/>
<dbReference type="AlphaFoldDB" id="A0A0G4GRC9"/>
<dbReference type="GO" id="GO:0004674">
    <property type="term" value="F:protein serine/threonine kinase activity"/>
    <property type="evidence" value="ECO:0007669"/>
    <property type="project" value="TreeGrafter"/>
</dbReference>
<dbReference type="CDD" id="cd00180">
    <property type="entry name" value="PKc"/>
    <property type="match status" value="1"/>
</dbReference>
<sequence>MDKSISREERDREFLDKTEEIARQEIEKRLQFAADLAKYDAIQLLQLYSEREHLQAECEWLQARCKYDSERIDALRNNMEIAKSNQAKLVKAVVAARKQTKEVESEIAALRAKIAELQEQLARSTASPPPPSLAPSSPSPQPHSLQDAGVQAHPHGKANGMQVHPHVVEGGTSTAVGDQSASLCAMETKTEVASKEQGVNVRPSLLTVEVGPSVPMVEGNPCSNPRVRNRYEVQAMPMAGGSFGNVWRGTQKRTKRPIVIKRLCKMKQEAVADAVETAQVYGAICKIVSPSLATVIEVLYDSSYFFIVMEDVAGRDVSALVQLYIDQKRSVPNHQCQWIALGLLEALDRLHTANLVHRDVKPNNIRWTPQGCKLIDFDECMFVGRPPTASGRAEREGFLPGTGVFRAPEEVKLPDGADGDMRQAYQLIEQMLILDPSKRITAKAALRHPWLAGLSVADVPDQCHQ</sequence>
<protein>
    <recommendedName>
        <fullName evidence="2">Protein kinase domain-containing protein</fullName>
    </recommendedName>
</protein>
<dbReference type="PhylomeDB" id="A0A0G4GRC9"/>
<dbReference type="Gene3D" id="1.10.510.10">
    <property type="entry name" value="Transferase(Phosphotransferase) domain 1"/>
    <property type="match status" value="2"/>
</dbReference>
<accession>A0A0G4GRC9</accession>
<proteinExistence type="predicted"/>
<dbReference type="InterPro" id="IPR011009">
    <property type="entry name" value="Kinase-like_dom_sf"/>
</dbReference>
<feature type="compositionally biased region" description="Pro residues" evidence="1">
    <location>
        <begin position="127"/>
        <end position="141"/>
    </location>
</feature>
<dbReference type="PANTHER" id="PTHR44167">
    <property type="entry name" value="OVARIAN-SPECIFIC SERINE/THREONINE-PROTEIN KINASE LOK-RELATED"/>
    <property type="match status" value="1"/>
</dbReference>
<dbReference type="VEuPathDB" id="CryptoDB:Vbra_18473"/>
<dbReference type="Gene3D" id="3.30.200.20">
    <property type="entry name" value="Phosphorylase Kinase, domain 1"/>
    <property type="match status" value="1"/>
</dbReference>
<evidence type="ECO:0000259" key="2">
    <source>
        <dbReference type="PROSITE" id="PS50011"/>
    </source>
</evidence>
<dbReference type="EMBL" id="CDMY01000770">
    <property type="protein sequence ID" value="CEM33096.1"/>
    <property type="molecule type" value="Genomic_DNA"/>
</dbReference>
<dbReference type="GO" id="GO:0005524">
    <property type="term" value="F:ATP binding"/>
    <property type="evidence" value="ECO:0007669"/>
    <property type="project" value="InterPro"/>
</dbReference>